<sequence length="312" mass="33868">MKKFKKITNATLLAAPLLLATSVANAEVQTYIIEGDLSYFDSTFYDEQGNAAMTNFRLTIDVETTAVLVYSDPETEVYHNVVMTFVTNSSGPSGGITSFPVPGGGGTVNEITYTKSGGIDQLDLSLDFVWSEYRFVETATITQIQQPFIGLMGGFPGVLTGTYAADVVYEGTAYNAQETQVWHIYGEGIATSIVGTLDVFDTDGDGIADDVDVCSVSILDETVMFDGWLNSGVTNYVDESGCSIMDHYAACEAEEEEQPSSPWGWFQPVSSGPSYCETQVVYGLQSDGVIDHMEGRMLRNALRLSYDSEGPR</sequence>
<feature type="chain" id="PRO_5028922743" evidence="1">
    <location>
        <begin position="27"/>
        <end position="312"/>
    </location>
</feature>
<gene>
    <name evidence="2" type="ORF">PSI9734_01530</name>
</gene>
<dbReference type="RefSeq" id="WP_173920511.1">
    <property type="nucleotide sequence ID" value="NZ_CADCXY010000003.1"/>
</dbReference>
<keyword evidence="1" id="KW-0732">Signal</keyword>
<reference evidence="2 3" key="1">
    <citation type="submission" date="2020-02" db="EMBL/GenBank/DDBJ databases">
        <authorList>
            <person name="Rodrigo-Torres L."/>
            <person name="Arahal R. D."/>
            <person name="Lucena T."/>
        </authorList>
    </citation>
    <scope>NUCLEOTIDE SEQUENCE [LARGE SCALE GENOMIC DNA]</scope>
    <source>
        <strain evidence="2 3">CECT 9734</strain>
    </source>
</reference>
<dbReference type="Proteomes" id="UP000481517">
    <property type="component" value="Unassembled WGS sequence"/>
</dbReference>
<dbReference type="EMBL" id="CADCXY010000003">
    <property type="protein sequence ID" value="CAB0151116.1"/>
    <property type="molecule type" value="Genomic_DNA"/>
</dbReference>
<evidence type="ECO:0000313" key="2">
    <source>
        <dbReference type="EMBL" id="CAB0151116.1"/>
    </source>
</evidence>
<proteinExistence type="predicted"/>
<accession>A0A6S6WM63</accession>
<protein>
    <submittedName>
        <fullName evidence="2">Uncharacterized protein</fullName>
    </submittedName>
</protein>
<evidence type="ECO:0000256" key="1">
    <source>
        <dbReference type="SAM" id="SignalP"/>
    </source>
</evidence>
<name>A0A6S6WM63_9GAMM</name>
<evidence type="ECO:0000313" key="3">
    <source>
        <dbReference type="Proteomes" id="UP000481517"/>
    </source>
</evidence>
<dbReference type="AlphaFoldDB" id="A0A6S6WM63"/>
<organism evidence="2 3">
    <name type="scientific">Pseudidiomarina piscicola</name>
    <dbReference type="NCBI Taxonomy" id="2614830"/>
    <lineage>
        <taxon>Bacteria</taxon>
        <taxon>Pseudomonadati</taxon>
        <taxon>Pseudomonadota</taxon>
        <taxon>Gammaproteobacteria</taxon>
        <taxon>Alteromonadales</taxon>
        <taxon>Idiomarinaceae</taxon>
        <taxon>Pseudidiomarina</taxon>
    </lineage>
</organism>
<keyword evidence="3" id="KW-1185">Reference proteome</keyword>
<feature type="signal peptide" evidence="1">
    <location>
        <begin position="1"/>
        <end position="26"/>
    </location>
</feature>